<feature type="disulfide bond" evidence="4">
    <location>
        <begin position="61"/>
        <end position="78"/>
    </location>
</feature>
<proteinExistence type="inferred from homology"/>
<dbReference type="PANTHER" id="PTHR35981">
    <property type="entry name" value="ION TRANSPORT PEPTIDE, ISOFORM C"/>
    <property type="match status" value="1"/>
</dbReference>
<dbReference type="Gene3D" id="1.10.2010.10">
    <property type="entry name" value="Crustacean CHH/MIH/GIH neurohormone"/>
    <property type="match status" value="1"/>
</dbReference>
<feature type="disulfide bond" evidence="4">
    <location>
        <begin position="64"/>
        <end position="91"/>
    </location>
</feature>
<evidence type="ECO:0000256" key="4">
    <source>
        <dbReference type="PIRSR" id="PIRSR631098-51"/>
    </source>
</evidence>
<evidence type="ECO:0000256" key="3">
    <source>
        <dbReference type="ARBA" id="ARBA00022729"/>
    </source>
</evidence>
<dbReference type="PANTHER" id="PTHR35981:SF2">
    <property type="entry name" value="ION TRANSPORT PEPTIDE, ISOFORM C"/>
    <property type="match status" value="1"/>
</dbReference>
<keyword evidence="3" id="KW-0732">Signal</keyword>
<evidence type="ECO:0000313" key="5">
    <source>
        <dbReference type="EMBL" id="GFU40203.1"/>
    </source>
</evidence>
<evidence type="ECO:0000256" key="1">
    <source>
        <dbReference type="ARBA" id="ARBA00003845"/>
    </source>
</evidence>
<keyword evidence="6" id="KW-1185">Reference proteome</keyword>
<gene>
    <name evidence="5" type="ORF">NPIL_207161</name>
</gene>
<feature type="disulfide bond" evidence="4">
    <location>
        <begin position="45"/>
        <end position="82"/>
    </location>
</feature>
<comment type="caution">
    <text evidence="5">The sequence shown here is derived from an EMBL/GenBank/DDBJ whole genome shotgun (WGS) entry which is preliminary data.</text>
</comment>
<dbReference type="SUPFAM" id="SSF81778">
    <property type="entry name" value="Crustacean CHH/MIH/GIH neurohormone"/>
    <property type="match status" value="1"/>
</dbReference>
<dbReference type="AlphaFoldDB" id="A0A8X6QR02"/>
<evidence type="ECO:0000313" key="6">
    <source>
        <dbReference type="Proteomes" id="UP000887013"/>
    </source>
</evidence>
<dbReference type="Pfam" id="PF01147">
    <property type="entry name" value="Crust_neurohorm"/>
    <property type="match status" value="1"/>
</dbReference>
<accession>A0A8X6QR02</accession>
<comment type="similarity">
    <text evidence="2">Belongs to the arthropod CHH/MIH/GIH/VIH hormone family.</text>
</comment>
<reference evidence="5" key="1">
    <citation type="submission" date="2020-08" db="EMBL/GenBank/DDBJ databases">
        <title>Multicomponent nature underlies the extraordinary mechanical properties of spider dragline silk.</title>
        <authorList>
            <person name="Kono N."/>
            <person name="Nakamura H."/>
            <person name="Mori M."/>
            <person name="Yoshida Y."/>
            <person name="Ohtoshi R."/>
            <person name="Malay A.D."/>
            <person name="Moran D.A.P."/>
            <person name="Tomita M."/>
            <person name="Numata K."/>
            <person name="Arakawa K."/>
        </authorList>
    </citation>
    <scope>NUCLEOTIDE SEQUENCE</scope>
</reference>
<dbReference type="InterPro" id="IPR031098">
    <property type="entry name" value="Crust_neurohorm"/>
</dbReference>
<keyword evidence="4" id="KW-1015">Disulfide bond</keyword>
<comment type="function">
    <text evidence="1">May increase the toxicity of alpha-latrotoxin and/or other venom components. Is non-toxic to mice and to the cockroach Periplaneta americana.</text>
</comment>
<evidence type="ECO:0000256" key="2">
    <source>
        <dbReference type="ARBA" id="ARBA00005447"/>
    </source>
</evidence>
<protein>
    <submittedName>
        <fullName evidence="5">Uncharacterized protein</fullName>
    </submittedName>
</protein>
<dbReference type="Proteomes" id="UP000887013">
    <property type="component" value="Unassembled WGS sequence"/>
</dbReference>
<organism evidence="5 6">
    <name type="scientific">Nephila pilipes</name>
    <name type="common">Giant wood spider</name>
    <name type="synonym">Nephila maculata</name>
    <dbReference type="NCBI Taxonomy" id="299642"/>
    <lineage>
        <taxon>Eukaryota</taxon>
        <taxon>Metazoa</taxon>
        <taxon>Ecdysozoa</taxon>
        <taxon>Arthropoda</taxon>
        <taxon>Chelicerata</taxon>
        <taxon>Arachnida</taxon>
        <taxon>Araneae</taxon>
        <taxon>Araneomorphae</taxon>
        <taxon>Entelegynae</taxon>
        <taxon>Araneoidea</taxon>
        <taxon>Nephilidae</taxon>
        <taxon>Nephila</taxon>
    </lineage>
</organism>
<dbReference type="EMBL" id="BMAW01084794">
    <property type="protein sequence ID" value="GFU40203.1"/>
    <property type="molecule type" value="Genomic_DNA"/>
</dbReference>
<dbReference type="GO" id="GO:0007623">
    <property type="term" value="P:circadian rhythm"/>
    <property type="evidence" value="ECO:0007669"/>
    <property type="project" value="TreeGrafter"/>
</dbReference>
<name>A0A8X6QR02_NEPPI</name>
<sequence length="115" mass="13520">MCSKKKFLSYFRRKMTKYFRILILAALTTLVLSEDRLEMFHRIKCNGTYDAEKFDTVLSVCEDCYKFYTDRPDLHEQCLGGCFRSHIFYYCLYVLLPRHTSTGSIGEILGTLRSS</sequence>
<dbReference type="InterPro" id="IPR035957">
    <property type="entry name" value="Crust_neurohorm_sf"/>
</dbReference>